<reference evidence="4 5" key="1">
    <citation type="submission" date="2018-05" db="EMBL/GenBank/DDBJ databases">
        <title>Reference genomes for bee gut microbiota database.</title>
        <authorList>
            <person name="Ellegaard K.M."/>
        </authorList>
    </citation>
    <scope>NUCLEOTIDE SEQUENCE [LARGE SCALE GENOMIC DNA]</scope>
    <source>
        <strain evidence="4 5">ESL0284</strain>
    </source>
</reference>
<dbReference type="Pfam" id="PF01232">
    <property type="entry name" value="Mannitol_dh"/>
    <property type="match status" value="1"/>
</dbReference>
<dbReference type="Proteomes" id="UP000247565">
    <property type="component" value="Unassembled WGS sequence"/>
</dbReference>
<dbReference type="NCBIfam" id="NF043014">
    <property type="entry name" value="DArabDhDalD"/>
    <property type="match status" value="1"/>
</dbReference>
<evidence type="ECO:0000313" key="5">
    <source>
        <dbReference type="Proteomes" id="UP000247565"/>
    </source>
</evidence>
<dbReference type="GO" id="GO:0008866">
    <property type="term" value="F:fructuronate reductase activity"/>
    <property type="evidence" value="ECO:0007669"/>
    <property type="project" value="TreeGrafter"/>
</dbReference>
<dbReference type="InterPro" id="IPR013131">
    <property type="entry name" value="Mannitol_DH_N"/>
</dbReference>
<dbReference type="InterPro" id="IPR050988">
    <property type="entry name" value="Mannitol_DH/Oxidoreductase"/>
</dbReference>
<evidence type="ECO:0000259" key="2">
    <source>
        <dbReference type="Pfam" id="PF01232"/>
    </source>
</evidence>
<dbReference type="Gene3D" id="3.40.50.720">
    <property type="entry name" value="NAD(P)-binding Rossmann-like Domain"/>
    <property type="match status" value="1"/>
</dbReference>
<dbReference type="SUPFAM" id="SSF51735">
    <property type="entry name" value="NAD(P)-binding Rossmann-fold domains"/>
    <property type="match status" value="1"/>
</dbReference>
<accession>A0A318MWH2</accession>
<proteinExistence type="predicted"/>
<keyword evidence="1" id="KW-0560">Oxidoreductase</keyword>
<dbReference type="PRINTS" id="PR00084">
    <property type="entry name" value="MTLDHDRGNASE"/>
</dbReference>
<dbReference type="EMBL" id="QGLT01000003">
    <property type="protein sequence ID" value="PXZ00404.1"/>
    <property type="molecule type" value="Genomic_DNA"/>
</dbReference>
<feature type="domain" description="Mannitol dehydrogenase N-terminal" evidence="2">
    <location>
        <begin position="1"/>
        <end position="248"/>
    </location>
</feature>
<keyword evidence="5" id="KW-1185">Reference proteome</keyword>
<comment type="caution">
    <text evidence="4">The sequence shown here is derived from an EMBL/GenBank/DDBJ whole genome shotgun (WGS) entry which is preliminary data.</text>
</comment>
<dbReference type="InterPro" id="IPR013118">
    <property type="entry name" value="Mannitol_DH_C"/>
</dbReference>
<evidence type="ECO:0000259" key="3">
    <source>
        <dbReference type="Pfam" id="PF08125"/>
    </source>
</evidence>
<dbReference type="Gene3D" id="1.10.1040.10">
    <property type="entry name" value="N-(1-d-carboxylethyl)-l-norvaline Dehydrogenase, domain 2"/>
    <property type="match status" value="1"/>
</dbReference>
<organism evidence="4 5">
    <name type="scientific">Commensalibacter melissae</name>
    <dbReference type="NCBI Taxonomy" id="2070537"/>
    <lineage>
        <taxon>Bacteria</taxon>
        <taxon>Pseudomonadati</taxon>
        <taxon>Pseudomonadota</taxon>
        <taxon>Alphaproteobacteria</taxon>
        <taxon>Acetobacterales</taxon>
        <taxon>Acetobacteraceae</taxon>
    </lineage>
</organism>
<gene>
    <name evidence="4" type="ORF">DK869_06570</name>
</gene>
<dbReference type="PANTHER" id="PTHR43362">
    <property type="entry name" value="MANNITOL DEHYDROGENASE DSF1-RELATED"/>
    <property type="match status" value="1"/>
</dbReference>
<dbReference type="InterPro" id="IPR000669">
    <property type="entry name" value="Mannitol_DH"/>
</dbReference>
<dbReference type="SUPFAM" id="SSF48179">
    <property type="entry name" value="6-phosphogluconate dehydrogenase C-terminal domain-like"/>
    <property type="match status" value="1"/>
</dbReference>
<dbReference type="InterPro" id="IPR036291">
    <property type="entry name" value="NAD(P)-bd_dom_sf"/>
</dbReference>
<feature type="domain" description="Mannitol dehydrogenase C-terminal" evidence="3">
    <location>
        <begin position="257"/>
        <end position="441"/>
    </location>
</feature>
<dbReference type="InterPro" id="IPR050025">
    <property type="entry name" value="DalD"/>
</dbReference>
<name>A0A318MWH2_9PROT</name>
<dbReference type="InterPro" id="IPR008927">
    <property type="entry name" value="6-PGluconate_DH-like_C_sf"/>
</dbReference>
<dbReference type="Pfam" id="PF08125">
    <property type="entry name" value="Mannitol_dh_C"/>
    <property type="match status" value="1"/>
</dbReference>
<evidence type="ECO:0000313" key="4">
    <source>
        <dbReference type="EMBL" id="PXZ00404.1"/>
    </source>
</evidence>
<evidence type="ECO:0000256" key="1">
    <source>
        <dbReference type="ARBA" id="ARBA00023002"/>
    </source>
</evidence>
<protein>
    <submittedName>
        <fullName evidence="4">D-arabinitol 4-dehydrogenase</fullName>
    </submittedName>
</protein>
<sequence>MHIGIGSFQRAHQAWYLHRLLQENTREKWIVAAGGIRKDTASLLDALSKQDGQYILETVTPKGERDYEKITSIQKILPYDDKMQGLVEQGIRPETKIIAFTVTEGGYYLDTNHQLDKSSRDIQSELKGEICTIYGALKAILKERIRKGGQPVTLLSCDNLRHNGERFRNGFIEFLKLSREDQLLEWVRKNTFSPNTMVDRITPRPSADLPERVYRATHFRDAAPVMAESFIQWVIEDHFIDGRPELEKVGVEMVKSVDPWEEAKIRILNSSHSCVAWAGTLAGLSFIHEDVANAEIRKMAWNYVTEDVIPCLTPSPLDLARYRDVVLDRFSNPYIKDTNQRVAADSFSKIPGFITPTLTECYDRGKTPDATAVLPALFFVFLENYVKDLIPYQYQDGIMDQQAVHEMFKAGDPVAEYAGDKMLFGKLAGKPEFVKLLHNKINYLRDWQKKVNN</sequence>
<dbReference type="AlphaFoldDB" id="A0A318MWH2"/>
<dbReference type="GO" id="GO:0042840">
    <property type="term" value="P:D-glucuronate catabolic process"/>
    <property type="evidence" value="ECO:0007669"/>
    <property type="project" value="TreeGrafter"/>
</dbReference>
<dbReference type="PANTHER" id="PTHR43362:SF7">
    <property type="entry name" value="D-MANNONATE OXIDOREDUCTASE"/>
    <property type="match status" value="1"/>
</dbReference>
<dbReference type="InterPro" id="IPR013328">
    <property type="entry name" value="6PGD_dom2"/>
</dbReference>
<dbReference type="OrthoDB" id="271711at2"/>